<evidence type="ECO:0000313" key="8">
    <source>
        <dbReference type="EMBL" id="QDU81638.1"/>
    </source>
</evidence>
<feature type="transmembrane region" description="Helical" evidence="7">
    <location>
        <begin position="71"/>
        <end position="91"/>
    </location>
</feature>
<comment type="similarity">
    <text evidence="2">Belongs to the UPF0410 family.</text>
</comment>
<reference evidence="8 9" key="1">
    <citation type="submission" date="2019-02" db="EMBL/GenBank/DDBJ databases">
        <title>Deep-cultivation of Planctomycetes and their phenomic and genomic characterization uncovers novel biology.</title>
        <authorList>
            <person name="Wiegand S."/>
            <person name="Jogler M."/>
            <person name="Boedeker C."/>
            <person name="Pinto D."/>
            <person name="Vollmers J."/>
            <person name="Rivas-Marin E."/>
            <person name="Kohn T."/>
            <person name="Peeters S.H."/>
            <person name="Heuer A."/>
            <person name="Rast P."/>
            <person name="Oberbeckmann S."/>
            <person name="Bunk B."/>
            <person name="Jeske O."/>
            <person name="Meyerdierks A."/>
            <person name="Storesund J.E."/>
            <person name="Kallscheuer N."/>
            <person name="Luecker S."/>
            <person name="Lage O.M."/>
            <person name="Pohl T."/>
            <person name="Merkel B.J."/>
            <person name="Hornburger P."/>
            <person name="Mueller R.-W."/>
            <person name="Bruemmer F."/>
            <person name="Labrenz M."/>
            <person name="Spormann A.M."/>
            <person name="Op den Camp H."/>
            <person name="Overmann J."/>
            <person name="Amann R."/>
            <person name="Jetten M.S.M."/>
            <person name="Mascher T."/>
            <person name="Medema M.H."/>
            <person name="Devos D.P."/>
            <person name="Kaster A.-K."/>
            <person name="Ovreas L."/>
            <person name="Rohde M."/>
            <person name="Galperin M.Y."/>
            <person name="Jogler C."/>
        </authorList>
    </citation>
    <scope>NUCLEOTIDE SEQUENCE [LARGE SCALE GENOMIC DNA]</scope>
    <source>
        <strain evidence="8 9">Pla110</strain>
    </source>
</reference>
<dbReference type="GO" id="GO:0005886">
    <property type="term" value="C:plasma membrane"/>
    <property type="evidence" value="ECO:0007669"/>
    <property type="project" value="UniProtKB-SubCell"/>
</dbReference>
<dbReference type="AlphaFoldDB" id="A0A518CR00"/>
<accession>A0A518CR00</accession>
<dbReference type="PANTHER" id="PTHR33884:SF3">
    <property type="entry name" value="UPF0410 PROTEIN YMGE"/>
    <property type="match status" value="1"/>
</dbReference>
<dbReference type="EMBL" id="CP036281">
    <property type="protein sequence ID" value="QDU81638.1"/>
    <property type="molecule type" value="Genomic_DNA"/>
</dbReference>
<sequence>MFEDPQFMKAIHDALHEVLVWVGFGTLVGLSAKAIMPGRDPGGAVTTTLMGIGGSVVGCGTLMFFTDMPRISPISGFGFLAATFGAFMLLFSYRLMAGSFFAESQDDDGFIHRKFRRRRRRKLVEES</sequence>
<protein>
    <recommendedName>
        <fullName evidence="10">Transglycosylase associated protein</fullName>
    </recommendedName>
</protein>
<keyword evidence="3" id="KW-1003">Cell membrane</keyword>
<evidence type="ECO:0000256" key="1">
    <source>
        <dbReference type="ARBA" id="ARBA00004651"/>
    </source>
</evidence>
<dbReference type="OrthoDB" id="9811343at2"/>
<keyword evidence="4 7" id="KW-0812">Transmembrane</keyword>
<dbReference type="Proteomes" id="UP000317178">
    <property type="component" value="Chromosome"/>
</dbReference>
<keyword evidence="5 7" id="KW-1133">Transmembrane helix</keyword>
<feature type="transmembrane region" description="Helical" evidence="7">
    <location>
        <begin position="18"/>
        <end position="36"/>
    </location>
</feature>
<dbReference type="InterPro" id="IPR007341">
    <property type="entry name" value="Transgly_assoc"/>
</dbReference>
<dbReference type="PANTHER" id="PTHR33884">
    <property type="entry name" value="UPF0410 PROTEIN YMGE"/>
    <property type="match status" value="1"/>
</dbReference>
<dbReference type="KEGG" id="plon:Pla110_33810"/>
<evidence type="ECO:0000256" key="6">
    <source>
        <dbReference type="ARBA" id="ARBA00023136"/>
    </source>
</evidence>
<name>A0A518CR00_9PLAN</name>
<evidence type="ECO:0000313" key="9">
    <source>
        <dbReference type="Proteomes" id="UP000317178"/>
    </source>
</evidence>
<evidence type="ECO:0000256" key="2">
    <source>
        <dbReference type="ARBA" id="ARBA00011006"/>
    </source>
</evidence>
<feature type="transmembrane region" description="Helical" evidence="7">
    <location>
        <begin position="43"/>
        <end position="65"/>
    </location>
</feature>
<evidence type="ECO:0000256" key="3">
    <source>
        <dbReference type="ARBA" id="ARBA00022475"/>
    </source>
</evidence>
<evidence type="ECO:0008006" key="10">
    <source>
        <dbReference type="Google" id="ProtNLM"/>
    </source>
</evidence>
<organism evidence="8 9">
    <name type="scientific">Polystyrenella longa</name>
    <dbReference type="NCBI Taxonomy" id="2528007"/>
    <lineage>
        <taxon>Bacteria</taxon>
        <taxon>Pseudomonadati</taxon>
        <taxon>Planctomycetota</taxon>
        <taxon>Planctomycetia</taxon>
        <taxon>Planctomycetales</taxon>
        <taxon>Planctomycetaceae</taxon>
        <taxon>Polystyrenella</taxon>
    </lineage>
</organism>
<evidence type="ECO:0000256" key="4">
    <source>
        <dbReference type="ARBA" id="ARBA00022692"/>
    </source>
</evidence>
<comment type="subcellular location">
    <subcellularLocation>
        <location evidence="1">Cell membrane</location>
        <topology evidence="1">Multi-pass membrane protein</topology>
    </subcellularLocation>
</comment>
<keyword evidence="9" id="KW-1185">Reference proteome</keyword>
<gene>
    <name evidence="8" type="ORF">Pla110_33810</name>
</gene>
<keyword evidence="6 7" id="KW-0472">Membrane</keyword>
<proteinExistence type="inferred from homology"/>
<evidence type="ECO:0000256" key="5">
    <source>
        <dbReference type="ARBA" id="ARBA00022989"/>
    </source>
</evidence>
<evidence type="ECO:0000256" key="7">
    <source>
        <dbReference type="SAM" id="Phobius"/>
    </source>
</evidence>